<gene>
    <name evidence="6" type="primary">LOC118410608</name>
</gene>
<dbReference type="InterPro" id="IPR003591">
    <property type="entry name" value="Leu-rich_rpt_typical-subtyp"/>
</dbReference>
<keyword evidence="1" id="KW-0433">Leucine-rich repeat</keyword>
<feature type="signal peptide" evidence="4">
    <location>
        <begin position="1"/>
        <end position="21"/>
    </location>
</feature>
<evidence type="ECO:0000256" key="3">
    <source>
        <dbReference type="ARBA" id="ARBA00022737"/>
    </source>
</evidence>
<dbReference type="InterPro" id="IPR001611">
    <property type="entry name" value="Leu-rich_rpt"/>
</dbReference>
<sequence length="218" mass="24666">MAPNVLLTAILTTLLCTSCISDSCPNCRVIYEKCHPVKGTGSGREELCVTCDPSAEHLVRDTIPRCTLLQKATTLFLRNFRLGYLSSADINHLKHLTHLYIQPGNLGLLDNQTFEGFECKLYELFLSHNNLPYLGKGWLVEVLRFLNLDHNEIAYIEEGAFGVSDQCLATPALFLPWNKLVEIKPGYFRHLCKLRVLDLRHNQISTIDKGTNDFNLLC</sequence>
<dbReference type="GeneID" id="118410608"/>
<keyword evidence="5" id="KW-1185">Reference proteome</keyword>
<evidence type="ECO:0000313" key="5">
    <source>
        <dbReference type="Proteomes" id="UP000001554"/>
    </source>
</evidence>
<keyword evidence="2 4" id="KW-0732">Signal</keyword>
<dbReference type="InterPro" id="IPR050328">
    <property type="entry name" value="Dev_Immune_Receptor"/>
</dbReference>
<evidence type="ECO:0000256" key="2">
    <source>
        <dbReference type="ARBA" id="ARBA00022729"/>
    </source>
</evidence>
<dbReference type="PANTHER" id="PTHR24373:SF398">
    <property type="entry name" value="LEUCINE-RICH REPEAT-CONTAINING G-PROTEIN COUPLED RECEPTOR 6"/>
    <property type="match status" value="1"/>
</dbReference>
<dbReference type="InterPro" id="IPR032675">
    <property type="entry name" value="LRR_dom_sf"/>
</dbReference>
<dbReference type="PROSITE" id="PS51450">
    <property type="entry name" value="LRR"/>
    <property type="match status" value="1"/>
</dbReference>
<reference evidence="6" key="2">
    <citation type="submission" date="2025-08" db="UniProtKB">
        <authorList>
            <consortium name="RefSeq"/>
        </authorList>
    </citation>
    <scope>IDENTIFICATION</scope>
    <source>
        <strain evidence="6">S238N-H82</strain>
        <tissue evidence="6">Testes</tissue>
    </source>
</reference>
<dbReference type="KEGG" id="bfo:118410608"/>
<dbReference type="Gene3D" id="3.80.10.10">
    <property type="entry name" value="Ribonuclease Inhibitor"/>
    <property type="match status" value="2"/>
</dbReference>
<evidence type="ECO:0000256" key="1">
    <source>
        <dbReference type="ARBA" id="ARBA00022614"/>
    </source>
</evidence>
<dbReference type="OrthoDB" id="1687175at2759"/>
<dbReference type="SUPFAM" id="SSF52058">
    <property type="entry name" value="L domain-like"/>
    <property type="match status" value="1"/>
</dbReference>
<evidence type="ECO:0000313" key="6">
    <source>
        <dbReference type="RefSeq" id="XP_035668278.1"/>
    </source>
</evidence>
<proteinExistence type="predicted"/>
<evidence type="ECO:0000256" key="4">
    <source>
        <dbReference type="SAM" id="SignalP"/>
    </source>
</evidence>
<dbReference type="AlphaFoldDB" id="A0A9J7KQD3"/>
<reference evidence="5" key="1">
    <citation type="journal article" date="2020" name="Nat. Ecol. Evol.">
        <title>Deeply conserved synteny resolves early events in vertebrate evolution.</title>
        <authorList>
            <person name="Simakov O."/>
            <person name="Marletaz F."/>
            <person name="Yue J.X."/>
            <person name="O'Connell B."/>
            <person name="Jenkins J."/>
            <person name="Brandt A."/>
            <person name="Calef R."/>
            <person name="Tung C.H."/>
            <person name="Huang T.K."/>
            <person name="Schmutz J."/>
            <person name="Satoh N."/>
            <person name="Yu J.K."/>
            <person name="Putnam N.H."/>
            <person name="Green R.E."/>
            <person name="Rokhsar D.S."/>
        </authorList>
    </citation>
    <scope>NUCLEOTIDE SEQUENCE [LARGE SCALE GENOMIC DNA]</scope>
    <source>
        <strain evidence="5">S238N-H82</strain>
    </source>
</reference>
<dbReference type="RefSeq" id="XP_035668278.1">
    <property type="nucleotide sequence ID" value="XM_035812385.1"/>
</dbReference>
<keyword evidence="3" id="KW-0677">Repeat</keyword>
<organism evidence="5 6">
    <name type="scientific">Branchiostoma floridae</name>
    <name type="common">Florida lancelet</name>
    <name type="synonym">Amphioxus</name>
    <dbReference type="NCBI Taxonomy" id="7739"/>
    <lineage>
        <taxon>Eukaryota</taxon>
        <taxon>Metazoa</taxon>
        <taxon>Chordata</taxon>
        <taxon>Cephalochordata</taxon>
        <taxon>Leptocardii</taxon>
        <taxon>Amphioxiformes</taxon>
        <taxon>Branchiostomatidae</taxon>
        <taxon>Branchiostoma</taxon>
    </lineage>
</organism>
<protein>
    <submittedName>
        <fullName evidence="6">Leucine-rich repeats and immunoglobulin-like domains protein 2</fullName>
    </submittedName>
</protein>
<dbReference type="Pfam" id="PF13855">
    <property type="entry name" value="LRR_8"/>
    <property type="match status" value="2"/>
</dbReference>
<dbReference type="SMART" id="SM00369">
    <property type="entry name" value="LRR_TYP"/>
    <property type="match status" value="2"/>
</dbReference>
<accession>A0A9J7KQD3</accession>
<dbReference type="Proteomes" id="UP000001554">
    <property type="component" value="Chromosome 2"/>
</dbReference>
<name>A0A9J7KQD3_BRAFL</name>
<dbReference type="PANTHER" id="PTHR24373">
    <property type="entry name" value="SLIT RELATED LEUCINE-RICH REPEAT NEURONAL PROTEIN"/>
    <property type="match status" value="1"/>
</dbReference>
<feature type="chain" id="PRO_5039893916" evidence="4">
    <location>
        <begin position="22"/>
        <end position="218"/>
    </location>
</feature>